<comment type="caution">
    <text evidence="1">The sequence shown here is derived from an EMBL/GenBank/DDBJ whole genome shotgun (WGS) entry which is preliminary data.</text>
</comment>
<proteinExistence type="predicted"/>
<accession>A0AAD3XM62</accession>
<evidence type="ECO:0000313" key="2">
    <source>
        <dbReference type="Proteomes" id="UP001279734"/>
    </source>
</evidence>
<dbReference type="AlphaFoldDB" id="A0AAD3XM62"/>
<sequence>MSSIRAYEGHCWCGCFWHKFLKGTCVLLPCSIFPATIQLRGGCGSTTQIYLETLKTLEKFSEKPIQYCTGICSNWRRLIINM</sequence>
<evidence type="ECO:0000313" key="1">
    <source>
        <dbReference type="EMBL" id="GMH09435.1"/>
    </source>
</evidence>
<dbReference type="Proteomes" id="UP001279734">
    <property type="component" value="Unassembled WGS sequence"/>
</dbReference>
<name>A0AAD3XM62_NEPGR</name>
<protein>
    <submittedName>
        <fullName evidence="1">Uncharacterized protein</fullName>
    </submittedName>
</protein>
<gene>
    <name evidence="1" type="ORF">Nepgr_011276</name>
</gene>
<organism evidence="1 2">
    <name type="scientific">Nepenthes gracilis</name>
    <name type="common">Slender pitcher plant</name>
    <dbReference type="NCBI Taxonomy" id="150966"/>
    <lineage>
        <taxon>Eukaryota</taxon>
        <taxon>Viridiplantae</taxon>
        <taxon>Streptophyta</taxon>
        <taxon>Embryophyta</taxon>
        <taxon>Tracheophyta</taxon>
        <taxon>Spermatophyta</taxon>
        <taxon>Magnoliopsida</taxon>
        <taxon>eudicotyledons</taxon>
        <taxon>Gunneridae</taxon>
        <taxon>Pentapetalae</taxon>
        <taxon>Caryophyllales</taxon>
        <taxon>Nepenthaceae</taxon>
        <taxon>Nepenthes</taxon>
    </lineage>
</organism>
<reference evidence="1" key="1">
    <citation type="submission" date="2023-05" db="EMBL/GenBank/DDBJ databases">
        <title>Nepenthes gracilis genome sequencing.</title>
        <authorList>
            <person name="Fukushima K."/>
        </authorList>
    </citation>
    <scope>NUCLEOTIDE SEQUENCE</scope>
    <source>
        <strain evidence="1">SING2019-196</strain>
    </source>
</reference>
<keyword evidence="2" id="KW-1185">Reference proteome</keyword>
<dbReference type="EMBL" id="BSYO01000009">
    <property type="protein sequence ID" value="GMH09435.1"/>
    <property type="molecule type" value="Genomic_DNA"/>
</dbReference>